<dbReference type="InterPro" id="IPR021196">
    <property type="entry name" value="PdxT/SNO_CS"/>
</dbReference>
<keyword evidence="6 8" id="KW-0456">Lyase</keyword>
<dbReference type="PROSITE" id="PS51273">
    <property type="entry name" value="GATASE_TYPE_1"/>
    <property type="match status" value="1"/>
</dbReference>
<evidence type="ECO:0000256" key="2">
    <source>
        <dbReference type="ARBA" id="ARBA00012918"/>
    </source>
</evidence>
<dbReference type="SUPFAM" id="SSF52317">
    <property type="entry name" value="Class I glutamine amidotransferase-like"/>
    <property type="match status" value="1"/>
</dbReference>
<gene>
    <name evidence="8" type="primary">pdxT</name>
    <name evidence="8" type="ORF">OHJ16_00195</name>
</gene>
<organism evidence="8 9">
    <name type="scientific">Actinomyces israelii</name>
    <dbReference type="NCBI Taxonomy" id="1659"/>
    <lineage>
        <taxon>Bacteria</taxon>
        <taxon>Bacillati</taxon>
        <taxon>Actinomycetota</taxon>
        <taxon>Actinomycetes</taxon>
        <taxon>Actinomycetales</taxon>
        <taxon>Actinomycetaceae</taxon>
        <taxon>Actinomyces</taxon>
    </lineage>
</organism>
<comment type="catalytic activity">
    <reaction evidence="7">
        <text>L-glutamine + H2O = L-glutamate + NH4(+)</text>
        <dbReference type="Rhea" id="RHEA:15889"/>
        <dbReference type="ChEBI" id="CHEBI:15377"/>
        <dbReference type="ChEBI" id="CHEBI:28938"/>
        <dbReference type="ChEBI" id="CHEBI:29985"/>
        <dbReference type="ChEBI" id="CHEBI:58359"/>
        <dbReference type="EC" id="3.5.1.2"/>
    </reaction>
</comment>
<sequence length="181" mass="18775">MVRVGILALQGGVVEHARLVEALGHDVVLVRRPESLRGLDALILPGGESTTLLRLVDLVGLREPLTEAASRLPTLGTCAGLIVLAALGVLDVDVERNAFGPQIDSAGADLEWKGAPLTAAFIRAPAVTRVGAGVSVCSTYADPARPSRPPRVVGVEAGSVMAVSYHPELTGDATLHRLLLA</sequence>
<dbReference type="PIRSF" id="PIRSF005639">
    <property type="entry name" value="Glut_amidoT_SNO"/>
    <property type="match status" value="1"/>
</dbReference>
<dbReference type="Pfam" id="PF01174">
    <property type="entry name" value="SNO"/>
    <property type="match status" value="1"/>
</dbReference>
<evidence type="ECO:0000256" key="4">
    <source>
        <dbReference type="ARBA" id="ARBA00022898"/>
    </source>
</evidence>
<comment type="similarity">
    <text evidence="1">Belongs to the glutaminase PdxT/SNO family.</text>
</comment>
<evidence type="ECO:0000313" key="9">
    <source>
        <dbReference type="Proteomes" id="UP001072034"/>
    </source>
</evidence>
<dbReference type="Gene3D" id="3.40.50.880">
    <property type="match status" value="1"/>
</dbReference>
<keyword evidence="4" id="KW-0663">Pyridoxal phosphate</keyword>
<dbReference type="EC" id="3.5.1.2" evidence="2"/>
<dbReference type="EMBL" id="JAPTMY010000001">
    <property type="protein sequence ID" value="MCZ0856471.1"/>
    <property type="molecule type" value="Genomic_DNA"/>
</dbReference>
<reference evidence="8" key="1">
    <citation type="submission" date="2022-10" db="EMBL/GenBank/DDBJ databases">
        <title>Genome sequence of Actinomyces israelii ATCC 10048.</title>
        <authorList>
            <person name="Watt R.M."/>
            <person name="Tong W.M."/>
        </authorList>
    </citation>
    <scope>NUCLEOTIDE SEQUENCE</scope>
    <source>
        <strain evidence="8">ATCC 10048</strain>
    </source>
</reference>
<proteinExistence type="inferred from homology"/>
<evidence type="ECO:0000256" key="6">
    <source>
        <dbReference type="ARBA" id="ARBA00023239"/>
    </source>
</evidence>
<evidence type="ECO:0000256" key="3">
    <source>
        <dbReference type="ARBA" id="ARBA00022801"/>
    </source>
</evidence>
<dbReference type="InterPro" id="IPR002161">
    <property type="entry name" value="PdxT/SNO"/>
</dbReference>
<dbReference type="PROSITE" id="PS01236">
    <property type="entry name" value="PDXT_SNO_1"/>
    <property type="match status" value="1"/>
</dbReference>
<evidence type="ECO:0000256" key="1">
    <source>
        <dbReference type="ARBA" id="ARBA00008345"/>
    </source>
</evidence>
<evidence type="ECO:0000256" key="5">
    <source>
        <dbReference type="ARBA" id="ARBA00022962"/>
    </source>
</evidence>
<dbReference type="PANTHER" id="PTHR31559">
    <property type="entry name" value="PYRIDOXAL 5'-PHOSPHATE SYNTHASE SUBUNIT SNO"/>
    <property type="match status" value="1"/>
</dbReference>
<protein>
    <recommendedName>
        <fullName evidence="2">glutaminase</fullName>
        <ecNumber evidence="2">3.5.1.2</ecNumber>
    </recommendedName>
</protein>
<evidence type="ECO:0000256" key="7">
    <source>
        <dbReference type="ARBA" id="ARBA00049534"/>
    </source>
</evidence>
<dbReference type="GO" id="GO:0036381">
    <property type="term" value="F:pyridoxal 5'-phosphate synthase (glutamine hydrolysing) activity"/>
    <property type="evidence" value="ECO:0007669"/>
    <property type="project" value="UniProtKB-EC"/>
</dbReference>
<name>A0ABT4I4L2_9ACTO</name>
<dbReference type="Proteomes" id="UP001072034">
    <property type="component" value="Unassembled WGS sequence"/>
</dbReference>
<accession>A0ABT4I4L2</accession>
<dbReference type="NCBIfam" id="TIGR03800">
    <property type="entry name" value="PLP_synth_Pdx2"/>
    <property type="match status" value="1"/>
</dbReference>
<keyword evidence="9" id="KW-1185">Reference proteome</keyword>
<dbReference type="InterPro" id="IPR029062">
    <property type="entry name" value="Class_I_gatase-like"/>
</dbReference>
<dbReference type="GO" id="GO:0004359">
    <property type="term" value="F:glutaminase activity"/>
    <property type="evidence" value="ECO:0007669"/>
    <property type="project" value="UniProtKB-EC"/>
</dbReference>
<dbReference type="PANTHER" id="PTHR31559:SF0">
    <property type="entry name" value="PYRIDOXAL 5'-PHOSPHATE SYNTHASE SUBUNIT SNO1-RELATED"/>
    <property type="match status" value="1"/>
</dbReference>
<comment type="caution">
    <text evidence="8">The sequence shown here is derived from an EMBL/GenBank/DDBJ whole genome shotgun (WGS) entry which is preliminary data.</text>
</comment>
<dbReference type="PROSITE" id="PS51130">
    <property type="entry name" value="PDXT_SNO_2"/>
    <property type="match status" value="1"/>
</dbReference>
<keyword evidence="5" id="KW-0315">Glutamine amidotransferase</keyword>
<keyword evidence="3 8" id="KW-0378">Hydrolase</keyword>
<evidence type="ECO:0000313" key="8">
    <source>
        <dbReference type="EMBL" id="MCZ0856471.1"/>
    </source>
</evidence>